<dbReference type="InterPro" id="IPR036388">
    <property type="entry name" value="WH-like_DNA-bd_sf"/>
</dbReference>
<dbReference type="Gene3D" id="1.10.10.10">
    <property type="entry name" value="Winged helix-like DNA-binding domain superfamily/Winged helix DNA-binding domain"/>
    <property type="match status" value="1"/>
</dbReference>
<organism evidence="8 9">
    <name type="scientific">Parapedobacter defluvii</name>
    <dbReference type="NCBI Taxonomy" id="2045106"/>
    <lineage>
        <taxon>Bacteria</taxon>
        <taxon>Pseudomonadati</taxon>
        <taxon>Bacteroidota</taxon>
        <taxon>Sphingobacteriia</taxon>
        <taxon>Sphingobacteriales</taxon>
        <taxon>Sphingobacteriaceae</taxon>
        <taxon>Parapedobacter</taxon>
    </lineage>
</organism>
<feature type="modified residue" description="4-aspartylphosphate" evidence="5">
    <location>
        <position position="58"/>
    </location>
</feature>
<keyword evidence="9" id="KW-1185">Reference proteome</keyword>
<dbReference type="InterPro" id="IPR058245">
    <property type="entry name" value="NreC/VraR/RcsB-like_REC"/>
</dbReference>
<dbReference type="InterPro" id="IPR039420">
    <property type="entry name" value="WalR-like"/>
</dbReference>
<name>A0ABQ1L381_9SPHI</name>
<dbReference type="InterPro" id="IPR001789">
    <property type="entry name" value="Sig_transdc_resp-reg_receiver"/>
</dbReference>
<dbReference type="PANTHER" id="PTHR43214:SF41">
    <property type="entry name" value="NITRATE_NITRITE RESPONSE REGULATOR PROTEIN NARP"/>
    <property type="match status" value="1"/>
</dbReference>
<dbReference type="EMBL" id="BMIK01000002">
    <property type="protein sequence ID" value="GGC18704.1"/>
    <property type="molecule type" value="Genomic_DNA"/>
</dbReference>
<comment type="caution">
    <text evidence="8">The sequence shown here is derived from an EMBL/GenBank/DDBJ whole genome shotgun (WGS) entry which is preliminary data.</text>
</comment>
<accession>A0ABQ1L381</accession>
<evidence type="ECO:0000256" key="3">
    <source>
        <dbReference type="ARBA" id="ARBA00023125"/>
    </source>
</evidence>
<dbReference type="Pfam" id="PF00196">
    <property type="entry name" value="GerE"/>
    <property type="match status" value="1"/>
</dbReference>
<dbReference type="InterPro" id="IPR011006">
    <property type="entry name" value="CheY-like_superfamily"/>
</dbReference>
<dbReference type="InterPro" id="IPR000792">
    <property type="entry name" value="Tscrpt_reg_LuxR_C"/>
</dbReference>
<evidence type="ECO:0000313" key="9">
    <source>
        <dbReference type="Proteomes" id="UP000597338"/>
    </source>
</evidence>
<dbReference type="PRINTS" id="PR00038">
    <property type="entry name" value="HTHLUXR"/>
</dbReference>
<protein>
    <submittedName>
        <fullName evidence="8">DNA-binding response regulator</fullName>
    </submittedName>
</protein>
<dbReference type="Pfam" id="PF00072">
    <property type="entry name" value="Response_reg"/>
    <property type="match status" value="1"/>
</dbReference>
<dbReference type="SUPFAM" id="SSF46894">
    <property type="entry name" value="C-terminal effector domain of the bipartite response regulators"/>
    <property type="match status" value="1"/>
</dbReference>
<keyword evidence="2" id="KW-0805">Transcription regulation</keyword>
<proteinExistence type="predicted"/>
<dbReference type="PANTHER" id="PTHR43214">
    <property type="entry name" value="TWO-COMPONENT RESPONSE REGULATOR"/>
    <property type="match status" value="1"/>
</dbReference>
<dbReference type="PROSITE" id="PS50110">
    <property type="entry name" value="RESPONSE_REGULATORY"/>
    <property type="match status" value="1"/>
</dbReference>
<dbReference type="CDD" id="cd17535">
    <property type="entry name" value="REC_NarL-like"/>
    <property type="match status" value="1"/>
</dbReference>
<dbReference type="RefSeq" id="WP_188747750.1">
    <property type="nucleotide sequence ID" value="NZ_BMIK01000002.1"/>
</dbReference>
<dbReference type="SMART" id="SM00448">
    <property type="entry name" value="REC"/>
    <property type="match status" value="1"/>
</dbReference>
<feature type="domain" description="HTH luxR-type" evidence="6">
    <location>
        <begin position="145"/>
        <end position="210"/>
    </location>
</feature>
<evidence type="ECO:0000313" key="8">
    <source>
        <dbReference type="EMBL" id="GGC18704.1"/>
    </source>
</evidence>
<dbReference type="Gene3D" id="3.40.50.2300">
    <property type="match status" value="1"/>
</dbReference>
<dbReference type="Proteomes" id="UP000597338">
    <property type="component" value="Unassembled WGS sequence"/>
</dbReference>
<dbReference type="CDD" id="cd06170">
    <property type="entry name" value="LuxR_C_like"/>
    <property type="match status" value="1"/>
</dbReference>
<dbReference type="GO" id="GO:0003677">
    <property type="term" value="F:DNA binding"/>
    <property type="evidence" value="ECO:0007669"/>
    <property type="project" value="UniProtKB-KW"/>
</dbReference>
<dbReference type="SUPFAM" id="SSF52172">
    <property type="entry name" value="CheY-like"/>
    <property type="match status" value="1"/>
</dbReference>
<evidence type="ECO:0000256" key="5">
    <source>
        <dbReference type="PROSITE-ProRule" id="PRU00169"/>
    </source>
</evidence>
<dbReference type="InterPro" id="IPR016032">
    <property type="entry name" value="Sig_transdc_resp-reg_C-effctor"/>
</dbReference>
<sequence>MSYNILIADDHILFLEGLLTLLKSEEDLHVLLATDSGDKALAYIRGNQQKPLHLLITDISMPGMDGITLNNQVKATWPGIKTLVVSMHTDTSIIDNLVKNDVDGFISKNADSTELLQAIRTILKGGKFFSENVKKAYVEGIFHKEKNTLETLTTREKEVLRLIAEEHTTQEIADKLFLSKHTIESYRKILLYKLNARNLAGLTKYAIKLGLLEEK</sequence>
<dbReference type="SMART" id="SM00421">
    <property type="entry name" value="HTH_LUXR"/>
    <property type="match status" value="1"/>
</dbReference>
<reference evidence="9" key="1">
    <citation type="journal article" date="2019" name="Int. J. Syst. Evol. Microbiol.">
        <title>The Global Catalogue of Microorganisms (GCM) 10K type strain sequencing project: providing services to taxonomists for standard genome sequencing and annotation.</title>
        <authorList>
            <consortium name="The Broad Institute Genomics Platform"/>
            <consortium name="The Broad Institute Genome Sequencing Center for Infectious Disease"/>
            <person name="Wu L."/>
            <person name="Ma J."/>
        </authorList>
    </citation>
    <scope>NUCLEOTIDE SEQUENCE [LARGE SCALE GENOMIC DNA]</scope>
    <source>
        <strain evidence="9">CGMCC 1.15342</strain>
    </source>
</reference>
<dbReference type="PROSITE" id="PS50043">
    <property type="entry name" value="HTH_LUXR_2"/>
    <property type="match status" value="1"/>
</dbReference>
<gene>
    <name evidence="8" type="ORF">GCM10011386_08200</name>
</gene>
<keyword evidence="1 5" id="KW-0597">Phosphoprotein</keyword>
<evidence type="ECO:0000259" key="6">
    <source>
        <dbReference type="PROSITE" id="PS50043"/>
    </source>
</evidence>
<keyword evidence="3 8" id="KW-0238">DNA-binding</keyword>
<evidence type="ECO:0000256" key="2">
    <source>
        <dbReference type="ARBA" id="ARBA00023015"/>
    </source>
</evidence>
<feature type="domain" description="Response regulatory" evidence="7">
    <location>
        <begin position="4"/>
        <end position="123"/>
    </location>
</feature>
<evidence type="ECO:0000256" key="1">
    <source>
        <dbReference type="ARBA" id="ARBA00022553"/>
    </source>
</evidence>
<evidence type="ECO:0000256" key="4">
    <source>
        <dbReference type="ARBA" id="ARBA00023163"/>
    </source>
</evidence>
<keyword evidence="4" id="KW-0804">Transcription</keyword>
<evidence type="ECO:0000259" key="7">
    <source>
        <dbReference type="PROSITE" id="PS50110"/>
    </source>
</evidence>